<dbReference type="InterPro" id="IPR004522">
    <property type="entry name" value="Asn-tRNA-ligase"/>
</dbReference>
<dbReference type="NCBIfam" id="NF003037">
    <property type="entry name" value="PRK03932.1"/>
    <property type="match status" value="1"/>
</dbReference>
<evidence type="ECO:0000256" key="4">
    <source>
        <dbReference type="ARBA" id="ARBA00022741"/>
    </source>
</evidence>
<evidence type="ECO:0000259" key="8">
    <source>
        <dbReference type="PROSITE" id="PS50862"/>
    </source>
</evidence>
<dbReference type="InterPro" id="IPR045864">
    <property type="entry name" value="aa-tRNA-synth_II/BPL/LPL"/>
</dbReference>
<dbReference type="SUPFAM" id="SSF55681">
    <property type="entry name" value="Class II aaRS and biotin synthetases"/>
    <property type="match status" value="1"/>
</dbReference>
<dbReference type="GO" id="GO:0003676">
    <property type="term" value="F:nucleic acid binding"/>
    <property type="evidence" value="ECO:0007669"/>
    <property type="project" value="InterPro"/>
</dbReference>
<dbReference type="InterPro" id="IPR004365">
    <property type="entry name" value="NA-bd_OB_tRNA"/>
</dbReference>
<dbReference type="SUPFAM" id="SSF50249">
    <property type="entry name" value="Nucleic acid-binding proteins"/>
    <property type="match status" value="1"/>
</dbReference>
<dbReference type="InterPro" id="IPR012340">
    <property type="entry name" value="NA-bd_OB-fold"/>
</dbReference>
<feature type="domain" description="Aminoacyl-transfer RNA synthetases class-II family profile" evidence="8">
    <location>
        <begin position="160"/>
        <end position="481"/>
    </location>
</feature>
<evidence type="ECO:0000256" key="5">
    <source>
        <dbReference type="ARBA" id="ARBA00022840"/>
    </source>
</evidence>
<organism evidence="9 10">
    <name type="scientific">Nadsonia fulvescens var. elongata DSM 6958</name>
    <dbReference type="NCBI Taxonomy" id="857566"/>
    <lineage>
        <taxon>Eukaryota</taxon>
        <taxon>Fungi</taxon>
        <taxon>Dikarya</taxon>
        <taxon>Ascomycota</taxon>
        <taxon>Saccharomycotina</taxon>
        <taxon>Dipodascomycetes</taxon>
        <taxon>Dipodascales</taxon>
        <taxon>Dipodascales incertae sedis</taxon>
        <taxon>Nadsonia</taxon>
    </lineage>
</organism>
<comment type="similarity">
    <text evidence="1">Belongs to the class-II aminoacyl-tRNA synthetase family.</text>
</comment>
<dbReference type="Gene3D" id="3.30.930.10">
    <property type="entry name" value="Bira Bifunctional Protein, Domain 2"/>
    <property type="match status" value="1"/>
</dbReference>
<evidence type="ECO:0000256" key="2">
    <source>
        <dbReference type="ARBA" id="ARBA00012816"/>
    </source>
</evidence>
<dbReference type="CDD" id="cd00776">
    <property type="entry name" value="AsxRS_core"/>
    <property type="match status" value="1"/>
</dbReference>
<dbReference type="NCBIfam" id="TIGR00457">
    <property type="entry name" value="asnS"/>
    <property type="match status" value="1"/>
</dbReference>
<dbReference type="PROSITE" id="PS50862">
    <property type="entry name" value="AA_TRNA_LIGASE_II"/>
    <property type="match status" value="1"/>
</dbReference>
<reference evidence="9 10" key="1">
    <citation type="journal article" date="2016" name="Proc. Natl. Acad. Sci. U.S.A.">
        <title>Comparative genomics of biotechnologically important yeasts.</title>
        <authorList>
            <person name="Riley R."/>
            <person name="Haridas S."/>
            <person name="Wolfe K.H."/>
            <person name="Lopes M.R."/>
            <person name="Hittinger C.T."/>
            <person name="Goeker M."/>
            <person name="Salamov A.A."/>
            <person name="Wisecaver J.H."/>
            <person name="Long T.M."/>
            <person name="Calvey C.H."/>
            <person name="Aerts A.L."/>
            <person name="Barry K.W."/>
            <person name="Choi C."/>
            <person name="Clum A."/>
            <person name="Coughlan A.Y."/>
            <person name="Deshpande S."/>
            <person name="Douglass A.P."/>
            <person name="Hanson S.J."/>
            <person name="Klenk H.-P."/>
            <person name="LaButti K.M."/>
            <person name="Lapidus A."/>
            <person name="Lindquist E.A."/>
            <person name="Lipzen A.M."/>
            <person name="Meier-Kolthoff J.P."/>
            <person name="Ohm R.A."/>
            <person name="Otillar R.P."/>
            <person name="Pangilinan J.L."/>
            <person name="Peng Y."/>
            <person name="Rokas A."/>
            <person name="Rosa C.A."/>
            <person name="Scheuner C."/>
            <person name="Sibirny A.A."/>
            <person name="Slot J.C."/>
            <person name="Stielow J.B."/>
            <person name="Sun H."/>
            <person name="Kurtzman C.P."/>
            <person name="Blackwell M."/>
            <person name="Grigoriev I.V."/>
            <person name="Jeffries T.W."/>
        </authorList>
    </citation>
    <scope>NUCLEOTIDE SEQUENCE [LARGE SCALE GENOMIC DNA]</scope>
    <source>
        <strain evidence="9 10">DSM 6958</strain>
    </source>
</reference>
<dbReference type="GO" id="GO:0006421">
    <property type="term" value="P:asparaginyl-tRNA aminoacylation"/>
    <property type="evidence" value="ECO:0007669"/>
    <property type="project" value="InterPro"/>
</dbReference>
<sequence>MSSMYYLARPICRMSLRSRGYATRSLPATIRQILASPEEQNQPLIVHGWIRSIRKMKNVAFLDLKDGTSEAVLPVVLKPSQITADMTTGSCIAIEGQLAAKKTAKNMATKTQYEIQAQSARVLGGVTDQYPLQKKFATQEYLRSYPTLRWRTAVNASVLRYRSYAQSRLAQFFQGLDFTQTHPPLITSSDCEGAGEVFQISGGKLGTRFFGDHNAGAYLTVSTQLHLEALAGALSRVWTMTPAFRAEPSDTPRHLSEFWMVEAEMAFIDDLDQLMDVAEGMVRSAVGELADENSRVRRDLLAARRTDQDKQELIDRWDALNQPEWTRLTYTECVDLIQRHQDATDQFQAGVTWGEGLRTEHEKWLAGDLYKGPVFVTDYPSSEKPFYMKKNEIHATQQTVACFDLLLPHLGELIGGSMREDDFNKLSESIDTKGIDQSTLKWYIDLRQEGSFPHGGYGMGFERLISYVTGLDNLRDVSAFPRVLGSCLC</sequence>
<dbReference type="PRINTS" id="PR01042">
    <property type="entry name" value="TRNASYNTHASP"/>
</dbReference>
<dbReference type="STRING" id="857566.A0A1E3PEG7"/>
<keyword evidence="7 9" id="KW-0030">Aminoacyl-tRNA synthetase</keyword>
<keyword evidence="5" id="KW-0067">ATP-binding</keyword>
<protein>
    <recommendedName>
        <fullName evidence="2">asparagine--tRNA ligase</fullName>
        <ecNumber evidence="2">6.1.1.22</ecNumber>
    </recommendedName>
</protein>
<evidence type="ECO:0000256" key="1">
    <source>
        <dbReference type="ARBA" id="ARBA00008226"/>
    </source>
</evidence>
<dbReference type="Pfam" id="PF00152">
    <property type="entry name" value="tRNA-synt_2"/>
    <property type="match status" value="1"/>
</dbReference>
<gene>
    <name evidence="9" type="ORF">NADFUDRAFT_52794</name>
</gene>
<dbReference type="PANTHER" id="PTHR22594">
    <property type="entry name" value="ASPARTYL/LYSYL-TRNA SYNTHETASE"/>
    <property type="match status" value="1"/>
</dbReference>
<dbReference type="AlphaFoldDB" id="A0A1E3PEG7"/>
<dbReference type="Gene3D" id="2.40.50.140">
    <property type="entry name" value="Nucleic acid-binding proteins"/>
    <property type="match status" value="1"/>
</dbReference>
<dbReference type="GO" id="GO:0005524">
    <property type="term" value="F:ATP binding"/>
    <property type="evidence" value="ECO:0007669"/>
    <property type="project" value="UniProtKB-KW"/>
</dbReference>
<evidence type="ECO:0000256" key="6">
    <source>
        <dbReference type="ARBA" id="ARBA00022917"/>
    </source>
</evidence>
<dbReference type="InterPro" id="IPR002312">
    <property type="entry name" value="Asp/Asn-tRNA-synth_IIb"/>
</dbReference>
<dbReference type="EMBL" id="KV454413">
    <property type="protein sequence ID" value="ODQ63803.1"/>
    <property type="molecule type" value="Genomic_DNA"/>
</dbReference>
<evidence type="ECO:0000256" key="7">
    <source>
        <dbReference type="ARBA" id="ARBA00023146"/>
    </source>
</evidence>
<name>A0A1E3PEG7_9ASCO</name>
<dbReference type="GO" id="GO:0005739">
    <property type="term" value="C:mitochondrion"/>
    <property type="evidence" value="ECO:0007669"/>
    <property type="project" value="TreeGrafter"/>
</dbReference>
<proteinExistence type="inferred from homology"/>
<dbReference type="CDD" id="cd04318">
    <property type="entry name" value="EcAsnRS_like_N"/>
    <property type="match status" value="1"/>
</dbReference>
<dbReference type="InterPro" id="IPR006195">
    <property type="entry name" value="aa-tRNA-synth_II"/>
</dbReference>
<dbReference type="Pfam" id="PF01336">
    <property type="entry name" value="tRNA_anti-codon"/>
    <property type="match status" value="1"/>
</dbReference>
<dbReference type="InterPro" id="IPR004364">
    <property type="entry name" value="Aa-tRNA-synt_II"/>
</dbReference>
<dbReference type="OrthoDB" id="43906at2759"/>
<dbReference type="GO" id="GO:0004816">
    <property type="term" value="F:asparagine-tRNA ligase activity"/>
    <property type="evidence" value="ECO:0007669"/>
    <property type="project" value="UniProtKB-EC"/>
</dbReference>
<keyword evidence="3" id="KW-0436">Ligase</keyword>
<evidence type="ECO:0000256" key="3">
    <source>
        <dbReference type="ARBA" id="ARBA00022598"/>
    </source>
</evidence>
<keyword evidence="4" id="KW-0547">Nucleotide-binding</keyword>
<keyword evidence="6" id="KW-0648">Protein biosynthesis</keyword>
<dbReference type="EC" id="6.1.1.22" evidence="2"/>
<evidence type="ECO:0000313" key="10">
    <source>
        <dbReference type="Proteomes" id="UP000095009"/>
    </source>
</evidence>
<accession>A0A1E3PEG7</accession>
<dbReference type="PANTHER" id="PTHR22594:SF34">
    <property type="entry name" value="ASPARAGINE--TRNA LIGASE, MITOCHONDRIAL-RELATED"/>
    <property type="match status" value="1"/>
</dbReference>
<evidence type="ECO:0000313" key="9">
    <source>
        <dbReference type="EMBL" id="ODQ63803.1"/>
    </source>
</evidence>
<keyword evidence="10" id="KW-1185">Reference proteome</keyword>
<dbReference type="Proteomes" id="UP000095009">
    <property type="component" value="Unassembled WGS sequence"/>
</dbReference>